<keyword evidence="4" id="KW-1185">Reference proteome</keyword>
<keyword evidence="2" id="KW-0560">Oxidoreductase</keyword>
<dbReference type="PANTHER" id="PTHR43008:SF4">
    <property type="entry name" value="CHAIN DEHYDROGENASE, PUTATIVE (AFU_ORTHOLOGUE AFUA_4G08710)-RELATED"/>
    <property type="match status" value="1"/>
</dbReference>
<evidence type="ECO:0000256" key="1">
    <source>
        <dbReference type="ARBA" id="ARBA00006484"/>
    </source>
</evidence>
<reference evidence="4" key="1">
    <citation type="submission" date="2014-10" db="EMBL/GenBank/DDBJ databases">
        <authorList>
            <person name="King R."/>
        </authorList>
    </citation>
    <scope>NUCLEOTIDE SEQUENCE [LARGE SCALE GENOMIC DNA]</scope>
    <source>
        <strain evidence="4">A3/5</strain>
    </source>
</reference>
<dbReference type="SUPFAM" id="SSF51735">
    <property type="entry name" value="NAD(P)-binding Rossmann-fold domains"/>
    <property type="match status" value="1"/>
</dbReference>
<dbReference type="InterPro" id="IPR036291">
    <property type="entry name" value="NAD(P)-bd_dom_sf"/>
</dbReference>
<dbReference type="GO" id="GO:0050664">
    <property type="term" value="F:oxidoreductase activity, acting on NAD(P)H, oxygen as acceptor"/>
    <property type="evidence" value="ECO:0007669"/>
    <property type="project" value="TreeGrafter"/>
</dbReference>
<dbReference type="Gene3D" id="3.40.50.720">
    <property type="entry name" value="NAD(P)-binding Rossmann-like Domain"/>
    <property type="match status" value="1"/>
</dbReference>
<dbReference type="AlphaFoldDB" id="A0A2L2T1N0"/>
<sequence length="244" mass="26456">MASLTYLVTGANRGIGKGLIASFLSEPRSIVIAVVRDLEHESSQSLLQLPRGTDSKLIRVKMDAGDSQSIHNAFKHLIDDHGIRSLDVVVANAGKGGASRKLHETPLSEMQEYMSTNAYGIVELFKSSLPLLVKSEKPTFCAITSGIGTNNNIDTSLPLACYATSKLVANHFVRWLAAENSGPTIFALHPGLVDTEMTKATLQEIKKLNPNIDVNLFKLISVEESAQCLKKLVSTALTHSEDTR</sequence>
<evidence type="ECO:0000313" key="4">
    <source>
        <dbReference type="Proteomes" id="UP000245910"/>
    </source>
</evidence>
<evidence type="ECO:0000256" key="2">
    <source>
        <dbReference type="ARBA" id="ARBA00023002"/>
    </source>
</evidence>
<dbReference type="PANTHER" id="PTHR43008">
    <property type="entry name" value="BENZIL REDUCTASE"/>
    <property type="match status" value="1"/>
</dbReference>
<dbReference type="EMBL" id="LN649230">
    <property type="protein sequence ID" value="CEI63319.1"/>
    <property type="molecule type" value="Genomic_DNA"/>
</dbReference>
<proteinExistence type="inferred from homology"/>
<dbReference type="GO" id="GO:0016616">
    <property type="term" value="F:oxidoreductase activity, acting on the CH-OH group of donors, NAD or NADP as acceptor"/>
    <property type="evidence" value="ECO:0007669"/>
    <property type="project" value="UniProtKB-ARBA"/>
</dbReference>
<dbReference type="Pfam" id="PF00106">
    <property type="entry name" value="adh_short"/>
    <property type="match status" value="1"/>
</dbReference>
<evidence type="ECO:0008006" key="5">
    <source>
        <dbReference type="Google" id="ProtNLM"/>
    </source>
</evidence>
<dbReference type="OrthoDB" id="9876299at2759"/>
<evidence type="ECO:0000313" key="3">
    <source>
        <dbReference type="EMBL" id="CEI63319.1"/>
    </source>
</evidence>
<dbReference type="InterPro" id="IPR002347">
    <property type="entry name" value="SDR_fam"/>
</dbReference>
<name>A0A2L2T1N0_9HYPO</name>
<accession>A0A2L2T1N0</accession>
<dbReference type="Proteomes" id="UP000245910">
    <property type="component" value="Chromosome II"/>
</dbReference>
<organism evidence="3 4">
    <name type="scientific">Fusarium venenatum</name>
    <dbReference type="NCBI Taxonomy" id="56646"/>
    <lineage>
        <taxon>Eukaryota</taxon>
        <taxon>Fungi</taxon>
        <taxon>Dikarya</taxon>
        <taxon>Ascomycota</taxon>
        <taxon>Pezizomycotina</taxon>
        <taxon>Sordariomycetes</taxon>
        <taxon>Hypocreomycetidae</taxon>
        <taxon>Hypocreales</taxon>
        <taxon>Nectriaceae</taxon>
        <taxon>Fusarium</taxon>
    </lineage>
</organism>
<comment type="similarity">
    <text evidence="1">Belongs to the short-chain dehydrogenases/reductases (SDR) family.</text>
</comment>
<dbReference type="PRINTS" id="PR00081">
    <property type="entry name" value="GDHRDH"/>
</dbReference>
<protein>
    <recommendedName>
        <fullName evidence="5">Ketoreductase (KR) domain-containing protein</fullName>
    </recommendedName>
</protein>